<organism evidence="1 2">
    <name type="scientific">Candidatus Azambacteria bacterium GW2011_GWB1_42_17</name>
    <dbReference type="NCBI Taxonomy" id="1618615"/>
    <lineage>
        <taxon>Bacteria</taxon>
        <taxon>Candidatus Azamiibacteriota</taxon>
    </lineage>
</organism>
<proteinExistence type="predicted"/>
<protein>
    <submittedName>
        <fullName evidence="1">Uncharacterized protein</fullName>
    </submittedName>
</protein>
<dbReference type="Proteomes" id="UP000033986">
    <property type="component" value="Unassembled WGS sequence"/>
</dbReference>
<comment type="caution">
    <text evidence="1">The sequence shown here is derived from an EMBL/GenBank/DDBJ whole genome shotgun (WGS) entry which is preliminary data.</text>
</comment>
<dbReference type="EMBL" id="LCDB01000022">
    <property type="protein sequence ID" value="KKS43806.1"/>
    <property type="molecule type" value="Genomic_DNA"/>
</dbReference>
<evidence type="ECO:0000313" key="2">
    <source>
        <dbReference type="Proteomes" id="UP000033986"/>
    </source>
</evidence>
<evidence type="ECO:0000313" key="1">
    <source>
        <dbReference type="EMBL" id="KKS43806.1"/>
    </source>
</evidence>
<gene>
    <name evidence="1" type="ORF">UV07_C0022G0001</name>
</gene>
<name>A0A0G1BBS9_9BACT</name>
<dbReference type="AlphaFoldDB" id="A0A0G1BBS9"/>
<accession>A0A0G1BBS9</accession>
<sequence>EGPFMGKSITIMRQFCVPITLKNPNIKNKPFEYLEKKYGIKISSLERNKRKKLIPKTLISVVGIPKNVHWFVGDVFDFKKVEKKWNKLLKGKK</sequence>
<reference evidence="1 2" key="1">
    <citation type="journal article" date="2015" name="Nature">
        <title>rRNA introns, odd ribosomes, and small enigmatic genomes across a large radiation of phyla.</title>
        <authorList>
            <person name="Brown C.T."/>
            <person name="Hug L.A."/>
            <person name="Thomas B.C."/>
            <person name="Sharon I."/>
            <person name="Castelle C.J."/>
            <person name="Singh A."/>
            <person name="Wilkins M.J."/>
            <person name="Williams K.H."/>
            <person name="Banfield J.F."/>
        </authorList>
    </citation>
    <scope>NUCLEOTIDE SEQUENCE [LARGE SCALE GENOMIC DNA]</scope>
</reference>
<feature type="non-terminal residue" evidence="1">
    <location>
        <position position="1"/>
    </location>
</feature>